<feature type="region of interest" description="Disordered" evidence="1">
    <location>
        <begin position="225"/>
        <end position="250"/>
    </location>
</feature>
<dbReference type="Pfam" id="PF05257">
    <property type="entry name" value="CHAP"/>
    <property type="match status" value="1"/>
</dbReference>
<dbReference type="OrthoDB" id="5124837at2"/>
<feature type="compositionally biased region" description="Low complexity" evidence="1">
    <location>
        <begin position="319"/>
        <end position="339"/>
    </location>
</feature>
<protein>
    <recommendedName>
        <fullName evidence="2">Peptidase C51 domain-containing protein</fullName>
    </recommendedName>
</protein>
<feature type="domain" description="Peptidase C51" evidence="2">
    <location>
        <begin position="25"/>
        <end position="149"/>
    </location>
</feature>
<dbReference type="InterPro" id="IPR038765">
    <property type="entry name" value="Papain-like_cys_pep_sf"/>
</dbReference>
<organism evidence="3 4">
    <name type="scientific">Actinomadura macrotermitis</name>
    <dbReference type="NCBI Taxonomy" id="2585200"/>
    <lineage>
        <taxon>Bacteria</taxon>
        <taxon>Bacillati</taxon>
        <taxon>Actinomycetota</taxon>
        <taxon>Actinomycetes</taxon>
        <taxon>Streptosporangiales</taxon>
        <taxon>Thermomonosporaceae</taxon>
        <taxon>Actinomadura</taxon>
    </lineage>
</organism>
<dbReference type="EMBL" id="WEGH01000006">
    <property type="protein sequence ID" value="MQY09322.1"/>
    <property type="molecule type" value="Genomic_DNA"/>
</dbReference>
<dbReference type="SUPFAM" id="SSF54001">
    <property type="entry name" value="Cysteine proteinases"/>
    <property type="match status" value="1"/>
</dbReference>
<accession>A0A7K0C882</accession>
<keyword evidence="4" id="KW-1185">Reference proteome</keyword>
<dbReference type="Proteomes" id="UP000487268">
    <property type="component" value="Unassembled WGS sequence"/>
</dbReference>
<comment type="caution">
    <text evidence="3">The sequence shown here is derived from an EMBL/GenBank/DDBJ whole genome shotgun (WGS) entry which is preliminary data.</text>
</comment>
<evidence type="ECO:0000313" key="4">
    <source>
        <dbReference type="Proteomes" id="UP000487268"/>
    </source>
</evidence>
<dbReference type="PROSITE" id="PS50911">
    <property type="entry name" value="CHAP"/>
    <property type="match status" value="1"/>
</dbReference>
<feature type="compositionally biased region" description="Basic residues" evidence="1">
    <location>
        <begin position="238"/>
        <end position="248"/>
    </location>
</feature>
<evidence type="ECO:0000313" key="3">
    <source>
        <dbReference type="EMBL" id="MQY09322.1"/>
    </source>
</evidence>
<feature type="region of interest" description="Disordered" evidence="1">
    <location>
        <begin position="155"/>
        <end position="201"/>
    </location>
</feature>
<dbReference type="AlphaFoldDB" id="A0A7K0C882"/>
<reference evidence="3 4" key="1">
    <citation type="submission" date="2019-10" db="EMBL/GenBank/DDBJ databases">
        <title>Actinomadura rubteroloni sp. nov. and Actinomadura macrotermitis sp. nov., isolated from the gut of fungus growing-termite Macrotermes natalensis.</title>
        <authorList>
            <person name="Benndorf R."/>
            <person name="Martin K."/>
            <person name="Kuefner M."/>
            <person name="De Beer W."/>
            <person name="Kaster A.-K."/>
            <person name="Vollmers J."/>
            <person name="Poulsen M."/>
            <person name="Beemelmanns C."/>
        </authorList>
    </citation>
    <scope>NUCLEOTIDE SEQUENCE [LARGE SCALE GENOMIC DNA]</scope>
    <source>
        <strain evidence="3 4">RB68</strain>
    </source>
</reference>
<dbReference type="RefSeq" id="WP_153541173.1">
    <property type="nucleotide sequence ID" value="NZ_WEGH01000006.1"/>
</dbReference>
<dbReference type="InterPro" id="IPR007921">
    <property type="entry name" value="CHAP_dom"/>
</dbReference>
<gene>
    <name evidence="3" type="ORF">ACRB68_74410</name>
</gene>
<feature type="region of interest" description="Disordered" evidence="1">
    <location>
        <begin position="313"/>
        <end position="339"/>
    </location>
</feature>
<dbReference type="Gene3D" id="3.90.1720.10">
    <property type="entry name" value="endopeptidase domain like (from Nostoc punctiforme)"/>
    <property type="match status" value="1"/>
</dbReference>
<sequence length="339" mass="36610">MDPIGKKLLDIATKELGYSEKGDGYTKYGDWYAKNIDADHDDYFVTAPWCDMFLAWAADKAGVADQAGQFASTIDHAKWFQKQGALDHRPEPGAIVFFDWSGSHDLDQIDHVGIIEKIDSDGTLHTLEANSGDELVRKTRTMDQVAAVAHPGQVRVEQKYTPKHAGPPPRIEHLTDSPVSAAQAQQPARQEHKEAPSPALPSQEAVLTSALALVLCGTVALAAGRATAAKAPTSPPIRVRKRGKHHRPATPVQLPADVSVADLESAGSETTLMPALSLAAAHAAEDREFWGRIAHLKEDEELAFWDDLHSAVATDPRPAGARQAAATDAAEYATTPEFR</sequence>
<evidence type="ECO:0000256" key="1">
    <source>
        <dbReference type="SAM" id="MobiDB-lite"/>
    </source>
</evidence>
<proteinExistence type="predicted"/>
<name>A0A7K0C882_9ACTN</name>
<evidence type="ECO:0000259" key="2">
    <source>
        <dbReference type="PROSITE" id="PS50911"/>
    </source>
</evidence>